<dbReference type="AlphaFoldDB" id="A0A010S0I0"/>
<reference evidence="2 3" key="1">
    <citation type="submission" date="2014-02" db="EMBL/GenBank/DDBJ databases">
        <title>The genome sequence of Colletotrichum fioriniae PJ7.</title>
        <authorList>
            <person name="Baroncelli R."/>
            <person name="Thon M.R."/>
        </authorList>
    </citation>
    <scope>NUCLEOTIDE SEQUENCE [LARGE SCALE GENOMIC DNA]</scope>
    <source>
        <strain evidence="2 3">PJ7</strain>
    </source>
</reference>
<evidence type="ECO:0000256" key="1">
    <source>
        <dbReference type="SAM" id="MobiDB-lite"/>
    </source>
</evidence>
<sequence>MIQFSDWLCALAEQTRTYSDSGAAADEWDDRALHFYLFVSCSIGTLSTTSAILRSSTWERTRWTHIDTARQQQQQRQQQHITDPESSRHRGPQSPAAAGSQSWSQTPRSPVRIPDHARPGLCPASQEHTPPGTDKGSCQCFVPSAPPPRHPSHILVTAVLSFTRYL</sequence>
<name>A0A010S0I0_9PEZI</name>
<feature type="compositionally biased region" description="Low complexity" evidence="1">
    <location>
        <begin position="70"/>
        <end position="79"/>
    </location>
</feature>
<accession>A0A010S0I0</accession>
<evidence type="ECO:0000313" key="3">
    <source>
        <dbReference type="Proteomes" id="UP000020467"/>
    </source>
</evidence>
<organism evidence="2 3">
    <name type="scientific">Colletotrichum fioriniae PJ7</name>
    <dbReference type="NCBI Taxonomy" id="1445577"/>
    <lineage>
        <taxon>Eukaryota</taxon>
        <taxon>Fungi</taxon>
        <taxon>Dikarya</taxon>
        <taxon>Ascomycota</taxon>
        <taxon>Pezizomycotina</taxon>
        <taxon>Sordariomycetes</taxon>
        <taxon>Hypocreomycetidae</taxon>
        <taxon>Glomerellales</taxon>
        <taxon>Glomerellaceae</taxon>
        <taxon>Colletotrichum</taxon>
        <taxon>Colletotrichum acutatum species complex</taxon>
    </lineage>
</organism>
<feature type="region of interest" description="Disordered" evidence="1">
    <location>
        <begin position="68"/>
        <end position="150"/>
    </location>
</feature>
<comment type="caution">
    <text evidence="2">The sequence shown here is derived from an EMBL/GenBank/DDBJ whole genome shotgun (WGS) entry which is preliminary data.</text>
</comment>
<dbReference type="HOGENOM" id="CLU_1602562_0_0_1"/>
<feature type="compositionally biased region" description="Polar residues" evidence="1">
    <location>
        <begin position="99"/>
        <end position="108"/>
    </location>
</feature>
<dbReference type="EMBL" id="JARH01000671">
    <property type="protein sequence ID" value="EXF78043.1"/>
    <property type="molecule type" value="Genomic_DNA"/>
</dbReference>
<proteinExistence type="predicted"/>
<dbReference type="Proteomes" id="UP000020467">
    <property type="component" value="Unassembled WGS sequence"/>
</dbReference>
<gene>
    <name evidence="2" type="ORF">CFIO01_04389</name>
</gene>
<evidence type="ECO:0000313" key="2">
    <source>
        <dbReference type="EMBL" id="EXF78043.1"/>
    </source>
</evidence>
<protein>
    <submittedName>
        <fullName evidence="2">Uncharacterized protein</fullName>
    </submittedName>
</protein>
<keyword evidence="3" id="KW-1185">Reference proteome</keyword>
<dbReference type="KEGG" id="cfj:CFIO01_04389"/>